<comment type="caution">
    <text evidence="2">The sequence shown here is derived from an EMBL/GenBank/DDBJ whole genome shotgun (WGS) entry which is preliminary data.</text>
</comment>
<evidence type="ECO:0000313" key="3">
    <source>
        <dbReference type="Proteomes" id="UP000245207"/>
    </source>
</evidence>
<proteinExistence type="predicted"/>
<evidence type="ECO:0000313" key="2">
    <source>
        <dbReference type="EMBL" id="PWA49380.1"/>
    </source>
</evidence>
<dbReference type="AlphaFoldDB" id="A0A2U1LK49"/>
<dbReference type="Proteomes" id="UP000245207">
    <property type="component" value="Unassembled WGS sequence"/>
</dbReference>
<keyword evidence="3" id="KW-1185">Reference proteome</keyword>
<gene>
    <name evidence="2" type="ORF">CTI12_AA483720</name>
</gene>
<protein>
    <submittedName>
        <fullName evidence="2">Uncharacterized protein</fullName>
    </submittedName>
</protein>
<reference evidence="2 3" key="1">
    <citation type="journal article" date="2018" name="Mol. Plant">
        <title>The genome of Artemisia annua provides insight into the evolution of Asteraceae family and artemisinin biosynthesis.</title>
        <authorList>
            <person name="Shen Q."/>
            <person name="Zhang L."/>
            <person name="Liao Z."/>
            <person name="Wang S."/>
            <person name="Yan T."/>
            <person name="Shi P."/>
            <person name="Liu M."/>
            <person name="Fu X."/>
            <person name="Pan Q."/>
            <person name="Wang Y."/>
            <person name="Lv Z."/>
            <person name="Lu X."/>
            <person name="Zhang F."/>
            <person name="Jiang W."/>
            <person name="Ma Y."/>
            <person name="Chen M."/>
            <person name="Hao X."/>
            <person name="Li L."/>
            <person name="Tang Y."/>
            <person name="Lv G."/>
            <person name="Zhou Y."/>
            <person name="Sun X."/>
            <person name="Brodelius P.E."/>
            <person name="Rose J.K.C."/>
            <person name="Tang K."/>
        </authorList>
    </citation>
    <scope>NUCLEOTIDE SEQUENCE [LARGE SCALE GENOMIC DNA]</scope>
    <source>
        <strain evidence="3">cv. Huhao1</strain>
        <tissue evidence="2">Leaf</tissue>
    </source>
</reference>
<name>A0A2U1LK49_ARTAN</name>
<feature type="region of interest" description="Disordered" evidence="1">
    <location>
        <begin position="32"/>
        <end position="110"/>
    </location>
</feature>
<feature type="compositionally biased region" description="Polar residues" evidence="1">
    <location>
        <begin position="66"/>
        <end position="110"/>
    </location>
</feature>
<feature type="compositionally biased region" description="Basic residues" evidence="1">
    <location>
        <begin position="34"/>
        <end position="44"/>
    </location>
</feature>
<sequence length="127" mass="13951">MEVTGSLLSNLAARDKNVMMLRVMDDSFVEVTRKNGKGKQSSKPRHIDGFRLNKPKPNYFYRPIGKTNNNQVEPNTSTPIDTNEASSSQSKDANQASTSNGKQATTSNVSLNVQATNNISSKNPLMF</sequence>
<organism evidence="2 3">
    <name type="scientific">Artemisia annua</name>
    <name type="common">Sweet wormwood</name>
    <dbReference type="NCBI Taxonomy" id="35608"/>
    <lineage>
        <taxon>Eukaryota</taxon>
        <taxon>Viridiplantae</taxon>
        <taxon>Streptophyta</taxon>
        <taxon>Embryophyta</taxon>
        <taxon>Tracheophyta</taxon>
        <taxon>Spermatophyta</taxon>
        <taxon>Magnoliopsida</taxon>
        <taxon>eudicotyledons</taxon>
        <taxon>Gunneridae</taxon>
        <taxon>Pentapetalae</taxon>
        <taxon>asterids</taxon>
        <taxon>campanulids</taxon>
        <taxon>Asterales</taxon>
        <taxon>Asteraceae</taxon>
        <taxon>Asteroideae</taxon>
        <taxon>Anthemideae</taxon>
        <taxon>Artemisiinae</taxon>
        <taxon>Artemisia</taxon>
    </lineage>
</organism>
<dbReference type="EMBL" id="PKPP01008964">
    <property type="protein sequence ID" value="PWA49380.1"/>
    <property type="molecule type" value="Genomic_DNA"/>
</dbReference>
<accession>A0A2U1LK49</accession>
<evidence type="ECO:0000256" key="1">
    <source>
        <dbReference type="SAM" id="MobiDB-lite"/>
    </source>
</evidence>